<dbReference type="PANTHER" id="PTHR43498">
    <property type="entry name" value="FERREDOXIN:COB-COM HETERODISULFIDE REDUCTASE SUBUNIT A"/>
    <property type="match status" value="1"/>
</dbReference>
<keyword evidence="6" id="KW-0863">Zinc-finger</keyword>
<keyword evidence="1" id="KW-0004">4Fe-4S</keyword>
<dbReference type="InterPro" id="IPR039650">
    <property type="entry name" value="HdrA-like"/>
</dbReference>
<dbReference type="Pfam" id="PF12831">
    <property type="entry name" value="FAD_oxidored"/>
    <property type="match status" value="1"/>
</dbReference>
<keyword evidence="4" id="KW-0408">Iron</keyword>
<evidence type="ECO:0000256" key="2">
    <source>
        <dbReference type="ARBA" id="ARBA00022723"/>
    </source>
</evidence>
<reference evidence="8 9" key="1">
    <citation type="submission" date="2021-10" db="EMBL/GenBank/DDBJ databases">
        <title>Anaerobic single-cell dispensing facilitates the cultivation of human gut bacteria.</title>
        <authorList>
            <person name="Afrizal A."/>
        </authorList>
    </citation>
    <scope>NUCLEOTIDE SEQUENCE [LARGE SCALE GENOMIC DNA]</scope>
    <source>
        <strain evidence="8 9">CLA-AA-H232</strain>
    </source>
</reference>
<evidence type="ECO:0000256" key="1">
    <source>
        <dbReference type="ARBA" id="ARBA00022485"/>
    </source>
</evidence>
<dbReference type="GO" id="GO:0051539">
    <property type="term" value="F:4 iron, 4 sulfur cluster binding"/>
    <property type="evidence" value="ECO:0007669"/>
    <property type="project" value="UniProtKB-KW"/>
</dbReference>
<gene>
    <name evidence="8" type="ORF">LKE05_13530</name>
</gene>
<dbReference type="InterPro" id="IPR036188">
    <property type="entry name" value="FAD/NAD-bd_sf"/>
</dbReference>
<keyword evidence="9" id="KW-1185">Reference proteome</keyword>
<sequence>MNTNLKSIYHKVDLCVVGGGLAGMCAAVAAARHGIKVALMHDRPVYGGNASSEIRMWVCGAHGKNNRETGIIEEIALETLYRNPYRRYPMWDAILFELINNEKNITPILNCSCNDIEMDGSKIKKVIGWQTTTQCYHIIEAKLFADCSGDSILAPLSGAEYRWGRESRNEFGESIAPEQADKKTMGLSCLIQARETDKKHKFIAPSWARKFTKEDLPYRLPDMNDPEENFWYMELGGEGDTIHDTEKLRDELISVAYGIWDFVKNSGEYNADNWELEFVGFLPGKRESRRYVGDYIMNQNDVRDGGHFDDIAAYGGWTMDDHNPAGINTKDKPNIFHPAPSPFGIPYRCLYSVNIENLYFAGRNISVTHTAMSASRVMATCALLGQAVGTASAIAIKNGVTPREISEKYICELQQMLMDDDCWLPYCKTKISELTKSATITSTGEDAELLLNGIERHYGDDKNCWSGKIGDTVTFSFDSEKAINEVRFVFNSDLNRETTGAGKYIPEKMNTCNVHKNAPALNVPKTLVKNMKIEIKNADDKWQEIDGIKENHQRLVKIKIGKTTKAIRFTLTSTNGNEIADIYSIDLR</sequence>
<name>A0AAE3E0G2_9FIRM</name>
<dbReference type="GO" id="GO:0016491">
    <property type="term" value="F:oxidoreductase activity"/>
    <property type="evidence" value="ECO:0007669"/>
    <property type="project" value="UniProtKB-KW"/>
</dbReference>
<feature type="domain" description="SWIM-type" evidence="7">
    <location>
        <begin position="96"/>
        <end position="146"/>
    </location>
</feature>
<keyword evidence="2" id="KW-0479">Metal-binding</keyword>
<dbReference type="PROSITE" id="PS50966">
    <property type="entry name" value="ZF_SWIM"/>
    <property type="match status" value="1"/>
</dbReference>
<dbReference type="Proteomes" id="UP001198242">
    <property type="component" value="Unassembled WGS sequence"/>
</dbReference>
<dbReference type="GO" id="GO:0008270">
    <property type="term" value="F:zinc ion binding"/>
    <property type="evidence" value="ECO:0007669"/>
    <property type="project" value="UniProtKB-KW"/>
</dbReference>
<evidence type="ECO:0000313" key="8">
    <source>
        <dbReference type="EMBL" id="MCC2211801.1"/>
    </source>
</evidence>
<protein>
    <submittedName>
        <fullName evidence="8">FAD-dependent oxidoreductase</fullName>
    </submittedName>
</protein>
<evidence type="ECO:0000313" key="9">
    <source>
        <dbReference type="Proteomes" id="UP001198242"/>
    </source>
</evidence>
<dbReference type="EMBL" id="JAJEQM010000027">
    <property type="protein sequence ID" value="MCC2211801.1"/>
    <property type="molecule type" value="Genomic_DNA"/>
</dbReference>
<dbReference type="Gene3D" id="3.50.50.60">
    <property type="entry name" value="FAD/NAD(P)-binding domain"/>
    <property type="match status" value="1"/>
</dbReference>
<organism evidence="8 9">
    <name type="scientific">Hominilimicola fabiformis</name>
    <dbReference type="NCBI Taxonomy" id="2885356"/>
    <lineage>
        <taxon>Bacteria</taxon>
        <taxon>Bacillati</taxon>
        <taxon>Bacillota</taxon>
        <taxon>Clostridia</taxon>
        <taxon>Eubacteriales</taxon>
        <taxon>Oscillospiraceae</taxon>
        <taxon>Hominilimicola</taxon>
    </lineage>
</organism>
<dbReference type="SUPFAM" id="SSF51905">
    <property type="entry name" value="FAD/NAD(P)-binding domain"/>
    <property type="match status" value="1"/>
</dbReference>
<keyword evidence="3" id="KW-0560">Oxidoreductase</keyword>
<dbReference type="PANTHER" id="PTHR43498:SF1">
    <property type="entry name" value="COB--COM HETERODISULFIDE REDUCTASE IRON-SULFUR SUBUNIT A"/>
    <property type="match status" value="1"/>
</dbReference>
<evidence type="ECO:0000256" key="6">
    <source>
        <dbReference type="PROSITE-ProRule" id="PRU00325"/>
    </source>
</evidence>
<dbReference type="InterPro" id="IPR007527">
    <property type="entry name" value="Znf_SWIM"/>
</dbReference>
<keyword evidence="5" id="KW-0411">Iron-sulfur</keyword>
<comment type="caution">
    <text evidence="8">The sequence shown here is derived from an EMBL/GenBank/DDBJ whole genome shotgun (WGS) entry which is preliminary data.</text>
</comment>
<dbReference type="AlphaFoldDB" id="A0AAE3E0G2"/>
<evidence type="ECO:0000259" key="7">
    <source>
        <dbReference type="PROSITE" id="PS50966"/>
    </source>
</evidence>
<dbReference type="Gene3D" id="2.60.120.260">
    <property type="entry name" value="Galactose-binding domain-like"/>
    <property type="match status" value="1"/>
</dbReference>
<evidence type="ECO:0000256" key="5">
    <source>
        <dbReference type="ARBA" id="ARBA00023014"/>
    </source>
</evidence>
<dbReference type="RefSeq" id="WP_308457186.1">
    <property type="nucleotide sequence ID" value="NZ_JAJEQM010000027.1"/>
</dbReference>
<evidence type="ECO:0000256" key="3">
    <source>
        <dbReference type="ARBA" id="ARBA00023002"/>
    </source>
</evidence>
<evidence type="ECO:0000256" key="4">
    <source>
        <dbReference type="ARBA" id="ARBA00023004"/>
    </source>
</evidence>
<keyword evidence="6" id="KW-0862">Zinc</keyword>
<proteinExistence type="predicted"/>
<accession>A0AAE3E0G2</accession>